<evidence type="ECO:0000313" key="5">
    <source>
        <dbReference type="Proteomes" id="UP000504603"/>
    </source>
</evidence>
<dbReference type="CDD" id="cd00200">
    <property type="entry name" value="WD40"/>
    <property type="match status" value="1"/>
</dbReference>
<feature type="repeat" description="WD" evidence="3">
    <location>
        <begin position="216"/>
        <end position="247"/>
    </location>
</feature>
<dbReference type="SUPFAM" id="SSF50978">
    <property type="entry name" value="WD40 repeat-like"/>
    <property type="match status" value="1"/>
</dbReference>
<dbReference type="Gene3D" id="2.130.10.10">
    <property type="entry name" value="YVTN repeat-like/Quinoprotein amine dehydrogenase"/>
    <property type="match status" value="2"/>
</dbReference>
<dbReference type="KEGG" id="mcha:111021056"/>
<dbReference type="Pfam" id="PF00400">
    <property type="entry name" value="WD40"/>
    <property type="match status" value="4"/>
</dbReference>
<dbReference type="AlphaFoldDB" id="A0A6J1DJH8"/>
<evidence type="ECO:0000256" key="4">
    <source>
        <dbReference type="SAM" id="MobiDB-lite"/>
    </source>
</evidence>
<proteinExistence type="predicted"/>
<dbReference type="SMART" id="SM00320">
    <property type="entry name" value="WD40"/>
    <property type="match status" value="7"/>
</dbReference>
<dbReference type="OrthoDB" id="674604at2759"/>
<gene>
    <name evidence="6" type="primary">LOC111021056</name>
</gene>
<dbReference type="InterPro" id="IPR001680">
    <property type="entry name" value="WD40_rpt"/>
</dbReference>
<dbReference type="RefSeq" id="XP_022153584.1">
    <property type="nucleotide sequence ID" value="XM_022297892.1"/>
</dbReference>
<protein>
    <submittedName>
        <fullName evidence="6">Protein JINGUBANG-like</fullName>
    </submittedName>
</protein>
<keyword evidence="2" id="KW-0677">Repeat</keyword>
<accession>A0A6J1DJH8</accession>
<keyword evidence="5" id="KW-1185">Reference proteome</keyword>
<feature type="repeat" description="WD" evidence="3">
    <location>
        <begin position="315"/>
        <end position="344"/>
    </location>
</feature>
<dbReference type="InterPro" id="IPR045182">
    <property type="entry name" value="JINGUBANG-like"/>
</dbReference>
<feature type="compositionally biased region" description="Pro residues" evidence="4">
    <location>
        <begin position="43"/>
        <end position="57"/>
    </location>
</feature>
<dbReference type="GeneID" id="111021056"/>
<reference evidence="6" key="1">
    <citation type="submission" date="2025-08" db="UniProtKB">
        <authorList>
            <consortium name="RefSeq"/>
        </authorList>
    </citation>
    <scope>IDENTIFICATION</scope>
    <source>
        <strain evidence="6">OHB3-1</strain>
    </source>
</reference>
<feature type="repeat" description="WD" evidence="3">
    <location>
        <begin position="174"/>
        <end position="215"/>
    </location>
</feature>
<evidence type="ECO:0000256" key="1">
    <source>
        <dbReference type="ARBA" id="ARBA00022574"/>
    </source>
</evidence>
<organism evidence="5 6">
    <name type="scientific">Momordica charantia</name>
    <name type="common">Bitter gourd</name>
    <name type="synonym">Balsam pear</name>
    <dbReference type="NCBI Taxonomy" id="3673"/>
    <lineage>
        <taxon>Eukaryota</taxon>
        <taxon>Viridiplantae</taxon>
        <taxon>Streptophyta</taxon>
        <taxon>Embryophyta</taxon>
        <taxon>Tracheophyta</taxon>
        <taxon>Spermatophyta</taxon>
        <taxon>Magnoliopsida</taxon>
        <taxon>eudicotyledons</taxon>
        <taxon>Gunneridae</taxon>
        <taxon>Pentapetalae</taxon>
        <taxon>rosids</taxon>
        <taxon>fabids</taxon>
        <taxon>Cucurbitales</taxon>
        <taxon>Cucurbitaceae</taxon>
        <taxon>Momordiceae</taxon>
        <taxon>Momordica</taxon>
    </lineage>
</organism>
<dbReference type="InterPro" id="IPR019775">
    <property type="entry name" value="WD40_repeat_CS"/>
</dbReference>
<dbReference type="PANTHER" id="PTHR22844:SF338">
    <property type="entry name" value="PROTEIN JINGUBANG-LIKE"/>
    <property type="match status" value="1"/>
</dbReference>
<sequence length="463" mass="51245">MEFHLPQTDLWTTSMEEQTKSIDKPDPMYFPSPARPSAASIPTPWPMSPARTPPPLPQQQQQPVVYHCIASLHRPDGNIVSIAVTKEFIFVGSESGRIQSWKLPECPGMGFIKASSGQVGAMFACGRMLFTSHGDCRVRIWDVKIGGKKLKPKKISTLPPKRSFLAMRNIRAAQQQHTDLISCLAYNNVDKLLYTGSWDSTVKAWNISEKRCVDSFMAHEGNVNAIVINQEDGCVFTCSSDGSVKIWRRVFGESSHILTMILKFQLSPVNALALAVNPSPSSKPCNFLYSGSSDGLINFWEKETSSSRYNHGESLQGHHFAVLCLVTLKDLILSGSEDTTIRVWRRDHGENGLLHSCLSVIEGHHGPVRCLAAAMETDNMGNMLVCSASLDQSFKVWRVKVFPAKKSSPPPPVMNSSGCCSSEMIEQLKEIVGCEMNAVLSPSWVEKRKLQGGDYYMSSSNPF</sequence>
<feature type="region of interest" description="Disordered" evidence="4">
    <location>
        <begin position="1"/>
        <end position="60"/>
    </location>
</feature>
<feature type="compositionally biased region" description="Basic and acidic residues" evidence="4">
    <location>
        <begin position="17"/>
        <end position="26"/>
    </location>
</feature>
<name>A0A6J1DJH8_MOMCH</name>
<dbReference type="PRINTS" id="PR00320">
    <property type="entry name" value="GPROTEINBRPT"/>
</dbReference>
<evidence type="ECO:0000313" key="6">
    <source>
        <dbReference type="RefSeq" id="XP_022153584.1"/>
    </source>
</evidence>
<dbReference type="InterPro" id="IPR015943">
    <property type="entry name" value="WD40/YVTN_repeat-like_dom_sf"/>
</dbReference>
<dbReference type="PROSITE" id="PS00678">
    <property type="entry name" value="WD_REPEATS_1"/>
    <property type="match status" value="1"/>
</dbReference>
<dbReference type="Proteomes" id="UP000504603">
    <property type="component" value="Unplaced"/>
</dbReference>
<keyword evidence="1 3" id="KW-0853">WD repeat</keyword>
<dbReference type="PANTHER" id="PTHR22844">
    <property type="entry name" value="F-BOX AND WD40 DOMAIN PROTEIN"/>
    <property type="match status" value="1"/>
</dbReference>
<dbReference type="InterPro" id="IPR036322">
    <property type="entry name" value="WD40_repeat_dom_sf"/>
</dbReference>
<dbReference type="InterPro" id="IPR020472">
    <property type="entry name" value="WD40_PAC1"/>
</dbReference>
<dbReference type="PROSITE" id="PS50294">
    <property type="entry name" value="WD_REPEATS_REGION"/>
    <property type="match status" value="3"/>
</dbReference>
<evidence type="ECO:0000256" key="3">
    <source>
        <dbReference type="PROSITE-ProRule" id="PRU00221"/>
    </source>
</evidence>
<dbReference type="PROSITE" id="PS50082">
    <property type="entry name" value="WD_REPEATS_2"/>
    <property type="match status" value="3"/>
</dbReference>
<evidence type="ECO:0000256" key="2">
    <source>
        <dbReference type="ARBA" id="ARBA00022737"/>
    </source>
</evidence>